<dbReference type="CDD" id="cd01750">
    <property type="entry name" value="GATase1_CobQ"/>
    <property type="match status" value="1"/>
</dbReference>
<dbReference type="PROSITE" id="PS51274">
    <property type="entry name" value="GATASE_COBBQ"/>
    <property type="match status" value="1"/>
</dbReference>
<feature type="active site" evidence="4">
    <location>
        <position position="443"/>
    </location>
</feature>
<dbReference type="NCBIfam" id="NF001989">
    <property type="entry name" value="PRK00784.1"/>
    <property type="match status" value="1"/>
</dbReference>
<dbReference type="InterPro" id="IPR004459">
    <property type="entry name" value="CobQ_synth"/>
</dbReference>
<keyword evidence="8" id="KW-1185">Reference proteome</keyword>
<organism evidence="7 8">
    <name type="scientific">Orenia metallireducens</name>
    <dbReference type="NCBI Taxonomy" id="1413210"/>
    <lineage>
        <taxon>Bacteria</taxon>
        <taxon>Bacillati</taxon>
        <taxon>Bacillota</taxon>
        <taxon>Clostridia</taxon>
        <taxon>Halanaerobiales</taxon>
        <taxon>Halobacteroidaceae</taxon>
        <taxon>Orenia</taxon>
    </lineage>
</organism>
<dbReference type="SUPFAM" id="SSF52317">
    <property type="entry name" value="Class I glutamine amidotransferase-like"/>
    <property type="match status" value="1"/>
</dbReference>
<dbReference type="InterPro" id="IPR047045">
    <property type="entry name" value="CobQ_N"/>
</dbReference>
<dbReference type="InterPro" id="IPR002586">
    <property type="entry name" value="CobQ/CobB/MinD/ParA_Nub-bd_dom"/>
</dbReference>
<evidence type="ECO:0000259" key="6">
    <source>
        <dbReference type="Pfam" id="PF07685"/>
    </source>
</evidence>
<keyword evidence="2 4" id="KW-0169">Cobalamin biosynthesis</keyword>
<evidence type="ECO:0000256" key="3">
    <source>
        <dbReference type="ARBA" id="ARBA00022962"/>
    </source>
</evidence>
<dbReference type="Proteomes" id="UP000219573">
    <property type="component" value="Unassembled WGS sequence"/>
</dbReference>
<evidence type="ECO:0000259" key="5">
    <source>
        <dbReference type="Pfam" id="PF01656"/>
    </source>
</evidence>
<dbReference type="GO" id="GO:0003824">
    <property type="term" value="F:catalytic activity"/>
    <property type="evidence" value="ECO:0007669"/>
    <property type="project" value="InterPro"/>
</dbReference>
<dbReference type="CDD" id="cd05389">
    <property type="entry name" value="CobQ_N"/>
    <property type="match status" value="1"/>
</dbReference>
<evidence type="ECO:0000256" key="4">
    <source>
        <dbReference type="HAMAP-Rule" id="MF_00028"/>
    </source>
</evidence>
<evidence type="ECO:0000256" key="2">
    <source>
        <dbReference type="ARBA" id="ARBA00022573"/>
    </source>
</evidence>
<dbReference type="Pfam" id="PF07685">
    <property type="entry name" value="GATase_3"/>
    <property type="match status" value="1"/>
</dbReference>
<gene>
    <name evidence="4" type="primary">cobQ</name>
    <name evidence="7" type="ORF">SAMN06265827_10966</name>
</gene>
<proteinExistence type="inferred from homology"/>
<dbReference type="GO" id="GO:0009236">
    <property type="term" value="P:cobalamin biosynthetic process"/>
    <property type="evidence" value="ECO:0007669"/>
    <property type="project" value="UniProtKB-UniRule"/>
</dbReference>
<accession>A0A285GS41</accession>
<dbReference type="AlphaFoldDB" id="A0A285GS41"/>
<dbReference type="PANTHER" id="PTHR21343:SF1">
    <property type="entry name" value="COBYRIC ACID SYNTHASE"/>
    <property type="match status" value="1"/>
</dbReference>
<reference evidence="8" key="1">
    <citation type="submission" date="2017-09" db="EMBL/GenBank/DDBJ databases">
        <authorList>
            <person name="Varghese N."/>
            <person name="Submissions S."/>
        </authorList>
    </citation>
    <scope>NUCLEOTIDE SEQUENCE [LARGE SCALE GENOMIC DNA]</scope>
    <source>
        <strain evidence="8">MSL47</strain>
    </source>
</reference>
<dbReference type="HAMAP" id="MF_00028">
    <property type="entry name" value="CobQ"/>
    <property type="match status" value="1"/>
</dbReference>
<feature type="active site" description="Nucleophile" evidence="4">
    <location>
        <position position="331"/>
    </location>
</feature>
<comment type="pathway">
    <text evidence="1 4">Cofactor biosynthesis; adenosylcobalamin biosynthesis.</text>
</comment>
<sequence>MAKTIMLQGTSSNVGKSILATALCRIFTQDGYQVAPFKSWNMALNSYVTADGGEIGRAQAIQADAADVEIGVDMQPFLIKPKGDGQAQVIVKGRPIGDFGVDRKDPEYIEWAMEIIDSSLRRLSAQYELIVLEGAGSPAEINIKDKDIANMKVAKLNQTPVLLVADIDRGGALAAVVGTLKLLEPEERDLVKGIILNKFRGDFELLKSGIDILEEKTGKPVLGVIPYLKDIRIPAEDSVALADFCKQEGEVKIGIINLPHISNFTDFDSLAYEVGVEVDYLGADADLNNYDAIIIPGTKNTILDLNYLHTSGLARKIIAQANAGKTVIGICGGYQMLGKKLMDPELVEGRIRQIIGLGLLDVETTFSKEKRTYQVSGRVYSDLDLFRVLKNELITGYEIHMGDTKLANNAQALFKIEARSKVQVDLLDGCYNQDLRVWGTYLHGIFDNDNFRRVFINSLRRDKGLKELAKECSTRKALVESYDNLTEVVRGNLDMDKIYQIIE</sequence>
<comment type="similarity">
    <text evidence="4">Belongs to the CobB/CobQ family. CobQ subfamily.</text>
</comment>
<dbReference type="Gene3D" id="3.40.50.300">
    <property type="entry name" value="P-loop containing nucleotide triphosphate hydrolases"/>
    <property type="match status" value="1"/>
</dbReference>
<dbReference type="RefSeq" id="WP_097017512.1">
    <property type="nucleotide sequence ID" value="NZ_OBDZ01000009.1"/>
</dbReference>
<dbReference type="STRING" id="1413210.U472_08965"/>
<feature type="domain" description="CobB/CobQ-like glutamine amidotransferase" evidence="6">
    <location>
        <begin position="252"/>
        <end position="451"/>
    </location>
</feature>
<dbReference type="NCBIfam" id="TIGR00313">
    <property type="entry name" value="cobQ"/>
    <property type="match status" value="1"/>
</dbReference>
<dbReference type="GO" id="GO:0015420">
    <property type="term" value="F:ABC-type vitamin B12 transporter activity"/>
    <property type="evidence" value="ECO:0007669"/>
    <property type="project" value="UniProtKB-UniRule"/>
</dbReference>
<evidence type="ECO:0000256" key="1">
    <source>
        <dbReference type="ARBA" id="ARBA00004953"/>
    </source>
</evidence>
<dbReference type="InterPro" id="IPR033949">
    <property type="entry name" value="CobQ_GATase1"/>
</dbReference>
<dbReference type="OrthoDB" id="9808302at2"/>
<dbReference type="PANTHER" id="PTHR21343">
    <property type="entry name" value="DETHIOBIOTIN SYNTHETASE"/>
    <property type="match status" value="1"/>
</dbReference>
<evidence type="ECO:0000313" key="8">
    <source>
        <dbReference type="Proteomes" id="UP000219573"/>
    </source>
</evidence>
<comment type="function">
    <text evidence="4">Catalyzes amidations at positions B, D, E, and G on adenosylcobyrinic A,C-diamide. NH(2) groups are provided by glutamine, and one molecule of ATP is hydrogenolyzed for each amidation.</text>
</comment>
<dbReference type="InterPro" id="IPR011698">
    <property type="entry name" value="GATase_3"/>
</dbReference>
<dbReference type="EMBL" id="OBDZ01000009">
    <property type="protein sequence ID" value="SNY25326.1"/>
    <property type="molecule type" value="Genomic_DNA"/>
</dbReference>
<dbReference type="InterPro" id="IPR029062">
    <property type="entry name" value="Class_I_gatase-like"/>
</dbReference>
<keyword evidence="3 4" id="KW-0315">Glutamine amidotransferase</keyword>
<dbReference type="InterPro" id="IPR027417">
    <property type="entry name" value="P-loop_NTPase"/>
</dbReference>
<dbReference type="Gene3D" id="3.40.50.880">
    <property type="match status" value="1"/>
</dbReference>
<evidence type="ECO:0000313" key="7">
    <source>
        <dbReference type="EMBL" id="SNY25326.1"/>
    </source>
</evidence>
<dbReference type="UniPathway" id="UPA00148"/>
<dbReference type="Pfam" id="PF01656">
    <property type="entry name" value="CbiA"/>
    <property type="match status" value="1"/>
</dbReference>
<dbReference type="SUPFAM" id="SSF52540">
    <property type="entry name" value="P-loop containing nucleoside triphosphate hydrolases"/>
    <property type="match status" value="1"/>
</dbReference>
<protein>
    <recommendedName>
        <fullName evidence="4">Cobyric acid synthase</fullName>
    </recommendedName>
</protein>
<feature type="domain" description="CobQ/CobB/MinD/ParA nucleotide binding" evidence="5">
    <location>
        <begin position="5"/>
        <end position="236"/>
    </location>
</feature>
<name>A0A285GS41_9FIRM</name>